<keyword evidence="2" id="KW-0808">Transferase</keyword>
<dbReference type="InterPro" id="IPR041698">
    <property type="entry name" value="Methyltransf_25"/>
</dbReference>
<keyword evidence="3" id="KW-0949">S-adenosyl-L-methionine</keyword>
<evidence type="ECO:0000313" key="6">
    <source>
        <dbReference type="Proteomes" id="UP000826300"/>
    </source>
</evidence>
<dbReference type="CDD" id="cd02440">
    <property type="entry name" value="AdoMet_MTases"/>
    <property type="match status" value="1"/>
</dbReference>
<dbReference type="EMBL" id="CP069370">
    <property type="protein sequence ID" value="QYZ70783.1"/>
    <property type="molecule type" value="Genomic_DNA"/>
</dbReference>
<dbReference type="Pfam" id="PF13649">
    <property type="entry name" value="Methyltransf_25"/>
    <property type="match status" value="1"/>
</dbReference>
<proteinExistence type="predicted"/>
<reference evidence="5" key="1">
    <citation type="submission" date="2021-02" db="EMBL/GenBank/DDBJ databases">
        <title>Rhodobacter shimadae sp. nov., an aerobic anoxygenic phototrophic bacterium isolated from a hot spring.</title>
        <authorList>
            <person name="Muramatsu S."/>
            <person name="Haruta S."/>
            <person name="Hirose S."/>
            <person name="Hanada S."/>
        </authorList>
    </citation>
    <scope>NUCLEOTIDE SEQUENCE</scope>
    <source>
        <strain evidence="5">N10</strain>
    </source>
</reference>
<evidence type="ECO:0000313" key="5">
    <source>
        <dbReference type="EMBL" id="QYZ70783.1"/>
    </source>
</evidence>
<dbReference type="PANTHER" id="PTHR43464:SF19">
    <property type="entry name" value="UBIQUINONE BIOSYNTHESIS O-METHYLTRANSFERASE, MITOCHONDRIAL"/>
    <property type="match status" value="1"/>
</dbReference>
<protein>
    <submittedName>
        <fullName evidence="5">Class I SAM-dependent methyltransferase</fullName>
    </submittedName>
</protein>
<dbReference type="PANTHER" id="PTHR43464">
    <property type="entry name" value="METHYLTRANSFERASE"/>
    <property type="match status" value="1"/>
</dbReference>
<evidence type="ECO:0000256" key="2">
    <source>
        <dbReference type="ARBA" id="ARBA00022679"/>
    </source>
</evidence>
<evidence type="ECO:0000256" key="3">
    <source>
        <dbReference type="ARBA" id="ARBA00022691"/>
    </source>
</evidence>
<name>A0A8G1EE29_9RHOB</name>
<feature type="domain" description="Methyltransferase" evidence="4">
    <location>
        <begin position="48"/>
        <end position="142"/>
    </location>
</feature>
<dbReference type="AlphaFoldDB" id="A0A8G1EE29"/>
<dbReference type="RefSeq" id="WP_220663000.1">
    <property type="nucleotide sequence ID" value="NZ_CP069370.1"/>
</dbReference>
<dbReference type="KEGG" id="nsm:JO391_04510"/>
<evidence type="ECO:0000256" key="1">
    <source>
        <dbReference type="ARBA" id="ARBA00022603"/>
    </source>
</evidence>
<organism evidence="5 6">
    <name type="scientific">Neotabrizicola shimadae</name>
    <dbReference type="NCBI Taxonomy" id="2807096"/>
    <lineage>
        <taxon>Bacteria</taxon>
        <taxon>Pseudomonadati</taxon>
        <taxon>Pseudomonadota</taxon>
        <taxon>Alphaproteobacteria</taxon>
        <taxon>Rhodobacterales</taxon>
        <taxon>Paracoccaceae</taxon>
        <taxon>Neotabrizicola</taxon>
    </lineage>
</organism>
<sequence length="279" mass="29112">MENADQTAFWNADPGRMWVRFQPDMDLFLGGVTGLLLDEAAPRPGGRVLDVGCGAGATSLAFAEAAGPGGQVLGLDVSAPLLARARERAAGLPQLAFAEADAQVAELEAGRFDLVVSRFGVMFFSDPVAAFRNLGRALAPDGRMVLAAWAGVEANPFFRDPGRIGVARLGALPPTDPDGPGPMAFRDIDRVAGLLQAAGLKAVEGRAVDLALVHPGGIEPVLEMLTGIGGLSRLMRERGGTTEDMAAIQAALRDAWAEHDGPEGLRLPARVNLFTARAG</sequence>
<dbReference type="GO" id="GO:0008168">
    <property type="term" value="F:methyltransferase activity"/>
    <property type="evidence" value="ECO:0007669"/>
    <property type="project" value="UniProtKB-KW"/>
</dbReference>
<dbReference type="Gene3D" id="3.40.50.150">
    <property type="entry name" value="Vaccinia Virus protein VP39"/>
    <property type="match status" value="1"/>
</dbReference>
<evidence type="ECO:0000259" key="4">
    <source>
        <dbReference type="Pfam" id="PF13649"/>
    </source>
</evidence>
<dbReference type="GO" id="GO:0032259">
    <property type="term" value="P:methylation"/>
    <property type="evidence" value="ECO:0007669"/>
    <property type="project" value="UniProtKB-KW"/>
</dbReference>
<keyword evidence="6" id="KW-1185">Reference proteome</keyword>
<accession>A0A8G1EE29</accession>
<dbReference type="InterPro" id="IPR029063">
    <property type="entry name" value="SAM-dependent_MTases_sf"/>
</dbReference>
<dbReference type="Proteomes" id="UP000826300">
    <property type="component" value="Chromosome"/>
</dbReference>
<gene>
    <name evidence="5" type="ORF">JO391_04510</name>
</gene>
<keyword evidence="1 5" id="KW-0489">Methyltransferase</keyword>
<dbReference type="SUPFAM" id="SSF53335">
    <property type="entry name" value="S-adenosyl-L-methionine-dependent methyltransferases"/>
    <property type="match status" value="1"/>
</dbReference>